<dbReference type="RefSeq" id="WP_322877846.1">
    <property type="nucleotide sequence ID" value="NZ_JAVMIP010000004.1"/>
</dbReference>
<dbReference type="InterPro" id="IPR031308">
    <property type="entry name" value="UCP028777"/>
</dbReference>
<feature type="domain" description="Inner membrane component" evidence="2">
    <location>
        <begin position="4"/>
        <end position="54"/>
    </location>
</feature>
<gene>
    <name evidence="3" type="ORF">RIF25_07100</name>
</gene>
<dbReference type="NCBIfam" id="NF008740">
    <property type="entry name" value="PRK11770.1-2"/>
    <property type="match status" value="1"/>
</dbReference>
<feature type="transmembrane region" description="Helical" evidence="1">
    <location>
        <begin position="6"/>
        <end position="39"/>
    </location>
</feature>
<dbReference type="InterPro" id="IPR052937">
    <property type="entry name" value="Inner_membrane_protein"/>
</dbReference>
<evidence type="ECO:0000256" key="1">
    <source>
        <dbReference type="SAM" id="Phobius"/>
    </source>
</evidence>
<organism evidence="3 4">
    <name type="scientific">Pseudocalidococcus azoricus BACA0444</name>
    <dbReference type="NCBI Taxonomy" id="2918990"/>
    <lineage>
        <taxon>Bacteria</taxon>
        <taxon>Bacillati</taxon>
        <taxon>Cyanobacteriota</taxon>
        <taxon>Cyanophyceae</taxon>
        <taxon>Acaryochloridales</taxon>
        <taxon>Thermosynechococcaceae</taxon>
        <taxon>Pseudocalidococcus</taxon>
        <taxon>Pseudocalidococcus azoricus</taxon>
    </lineage>
</organism>
<keyword evidence="4" id="KW-1185">Reference proteome</keyword>
<dbReference type="AlphaFoldDB" id="A0AAE4JVZ6"/>
<dbReference type="EMBL" id="JAVMIP010000004">
    <property type="protein sequence ID" value="MDS3860576.1"/>
    <property type="molecule type" value="Genomic_DNA"/>
</dbReference>
<keyword evidence="1" id="KW-1133">Transmembrane helix</keyword>
<feature type="domain" description="Inner membrane component" evidence="2">
    <location>
        <begin position="69"/>
        <end position="119"/>
    </location>
</feature>
<dbReference type="PANTHER" id="PTHR42903:SF1">
    <property type="entry name" value="INNER MEMBRANE PROTEIN YCCF"/>
    <property type="match status" value="1"/>
</dbReference>
<dbReference type="Proteomes" id="UP001268256">
    <property type="component" value="Unassembled WGS sequence"/>
</dbReference>
<dbReference type="GO" id="GO:0005886">
    <property type="term" value="C:plasma membrane"/>
    <property type="evidence" value="ECO:0007669"/>
    <property type="project" value="TreeGrafter"/>
</dbReference>
<protein>
    <submittedName>
        <fullName evidence="3">YccF domain-containing protein</fullName>
    </submittedName>
</protein>
<evidence type="ECO:0000313" key="3">
    <source>
        <dbReference type="EMBL" id="MDS3860576.1"/>
    </source>
</evidence>
<proteinExistence type="predicted"/>
<dbReference type="PIRSF" id="PIRSF028777">
    <property type="entry name" value="UCP028777"/>
    <property type="match status" value="1"/>
</dbReference>
<evidence type="ECO:0000259" key="2">
    <source>
        <dbReference type="Pfam" id="PF03733"/>
    </source>
</evidence>
<feature type="transmembrane region" description="Helical" evidence="1">
    <location>
        <begin position="86"/>
        <end position="103"/>
    </location>
</feature>
<dbReference type="PANTHER" id="PTHR42903">
    <property type="entry name" value="INNER MEMBRANE PROTEIN YCCF"/>
    <property type="match status" value="1"/>
</dbReference>
<comment type="caution">
    <text evidence="3">The sequence shown here is derived from an EMBL/GenBank/DDBJ whole genome shotgun (WGS) entry which is preliminary data.</text>
</comment>
<keyword evidence="1" id="KW-0472">Membrane</keyword>
<reference evidence="4" key="1">
    <citation type="submission" date="2023-07" db="EMBL/GenBank/DDBJ databases">
        <authorList>
            <person name="Luz R."/>
            <person name="Cordeiro R."/>
            <person name="Fonseca A."/>
            <person name="Goncalves V."/>
        </authorList>
    </citation>
    <scope>NUCLEOTIDE SEQUENCE [LARGE SCALE GENOMIC DNA]</scope>
    <source>
        <strain evidence="4">BACA0444</strain>
    </source>
</reference>
<accession>A0AAE4JVZ6</accession>
<dbReference type="Pfam" id="PF03733">
    <property type="entry name" value="YccF"/>
    <property type="match status" value="2"/>
</dbReference>
<evidence type="ECO:0000313" key="4">
    <source>
        <dbReference type="Proteomes" id="UP001268256"/>
    </source>
</evidence>
<sequence>MSLVGNIIWLIFGGFISGVAYIIGGISLCITIIGIPFGLKAIDLGLSTFLPFGKEVIEKPAANSTLGMIFNIIWLVVFGWGIALNHLVWGLIMAITIVGLPFARQHFKLMILALLPFGRELS</sequence>
<keyword evidence="1" id="KW-0812">Transmembrane</keyword>
<dbReference type="InterPro" id="IPR005185">
    <property type="entry name" value="YccF"/>
</dbReference>
<name>A0AAE4JVZ6_9CYAN</name>